<dbReference type="Proteomes" id="UP001148662">
    <property type="component" value="Unassembled WGS sequence"/>
</dbReference>
<accession>A0ACC1T2A9</accession>
<evidence type="ECO:0000313" key="2">
    <source>
        <dbReference type="Proteomes" id="UP001148662"/>
    </source>
</evidence>
<dbReference type="EMBL" id="JANHOG010000807">
    <property type="protein sequence ID" value="KAJ3551392.1"/>
    <property type="molecule type" value="Genomic_DNA"/>
</dbReference>
<comment type="caution">
    <text evidence="1">The sequence shown here is derived from an EMBL/GenBank/DDBJ whole genome shotgun (WGS) entry which is preliminary data.</text>
</comment>
<organism evidence="1 2">
    <name type="scientific">Phlebia brevispora</name>
    <dbReference type="NCBI Taxonomy" id="194682"/>
    <lineage>
        <taxon>Eukaryota</taxon>
        <taxon>Fungi</taxon>
        <taxon>Dikarya</taxon>
        <taxon>Basidiomycota</taxon>
        <taxon>Agaricomycotina</taxon>
        <taxon>Agaricomycetes</taxon>
        <taxon>Polyporales</taxon>
        <taxon>Meruliaceae</taxon>
        <taxon>Phlebia</taxon>
    </lineage>
</organism>
<keyword evidence="2" id="KW-1185">Reference proteome</keyword>
<protein>
    <submittedName>
        <fullName evidence="1">Uncharacterized protein</fullName>
    </submittedName>
</protein>
<reference evidence="1" key="1">
    <citation type="submission" date="2022-07" db="EMBL/GenBank/DDBJ databases">
        <title>Genome Sequence of Phlebia brevispora.</title>
        <authorList>
            <person name="Buettner E."/>
        </authorList>
    </citation>
    <scope>NUCLEOTIDE SEQUENCE</scope>
    <source>
        <strain evidence="1">MPL23</strain>
    </source>
</reference>
<proteinExistence type="predicted"/>
<gene>
    <name evidence="1" type="ORF">NM688_g4732</name>
</gene>
<name>A0ACC1T2A9_9APHY</name>
<sequence>MDALYCRVPADHRRSPIHYYEDGTLFVQAGNVMFRVSEAMLCGRAPALRQVLLRRRQHGPAGRDEEHPVVIDDVEADELNHFFTFLWGKSSNQEPQDADPDAEEEEPGVDGLMAILRLSVLFRVKGGKRYAVRRLEMHEDFSEAQRLMMGLECDVAGWFESALRWLINWPTSQWTAEEMEVIDKGIFAKILALQHEINVHHHFHAFHPHSPITTCEWLDSNHCTAAWAKTWAAQAAHLLTDPDRCDVSPLAEAIMSMRTSNADMCSSCRTAHLLGLEHLLSQDGRAIEGLIEALKEEYNVD</sequence>
<evidence type="ECO:0000313" key="1">
    <source>
        <dbReference type="EMBL" id="KAJ3551392.1"/>
    </source>
</evidence>